<dbReference type="Pfam" id="PF03995">
    <property type="entry name" value="Inhibitor_I36"/>
    <property type="match status" value="2"/>
</dbReference>
<accession>A0A0H5MDQ6</accession>
<sequence>MMKNKHQLLFISLLMVLSNDVLAEKDKVCFYADSNYTGEAICADEGSEVKRMMKSWNDRISSITIPEGGVISVYESDNFLGRSITLKNNIDFLSHPNLKYFNDIISSFKIKYSACFYEYDNFSGEPICLASGEQVDLYNERQHNISDSMNDRVSSIKVPPAMQVTLYKDDRYNGDRVVLTENFLLGELKELGMAFNISSITTSQIDNFVCDQSCAIRQKMNIPIKKVFGEYWKDERIGPKQVLISLELTGDDDYLIWLSDNGLIRVKNRVVYYIHDYISNAAYYEMSNDSDHLSILSRFNGGYFESQFIESFGSDVRYLSPIIGYLFNPNQDDINFSIMNFNSNRNKSVLIDKIVMTAEKANQRTERSITGTTSCWLMPILNIYNYIVQGQCNQVDRFVENLADFFNGGSDKILQISGSSKPLPKINIRKALVFKPTEVLSSDPDGTLTYIKAGLDKQSLTLLATALACKVSMKEQLLPHIRTRRDDSPACINWTLDILTSFTLLFGDSLAGWNAENFGRVIERILHHQDTGYAVSDIEAETRLVRSVGAFIAANVDEELIRLKTAFDFSQLTYANYLRHNNTESSVVPPLRSQELLLGRYELGLDNFSYTETIPRIRQAGQWVEHPELTFEIEIITGPPTETEPARQNVSPTVDEWHRIYHQPLQLMVGNSEYDDIAPDVIQARDSIIPASRIVSDVIQSWLRTSREDYVYVIVRLSGKIVSITLAVDINETDMGIGGSLSDPAYVLHPLDEGGVRGAGTAAIKALAQFAAKKGKRALVSDVISQPSAIVKKKVGFRFIEEL</sequence>
<evidence type="ECO:0000256" key="1">
    <source>
        <dbReference type="ARBA" id="ARBA00009646"/>
    </source>
</evidence>
<keyword evidence="3" id="KW-0732">Signal</keyword>
<evidence type="ECO:0000256" key="2">
    <source>
        <dbReference type="ARBA" id="ARBA00022737"/>
    </source>
</evidence>
<dbReference type="Pfam" id="PF09101">
    <property type="entry name" value="Exotox-A_bind"/>
    <property type="match status" value="1"/>
</dbReference>
<dbReference type="Proteomes" id="UP000043316">
    <property type="component" value="Unassembled WGS sequence"/>
</dbReference>
<protein>
    <submittedName>
        <fullName evidence="5">Beta-gamma-crystallin</fullName>
    </submittedName>
</protein>
<feature type="chain" id="PRO_5005220734" evidence="3">
    <location>
        <begin position="24"/>
        <end position="803"/>
    </location>
</feature>
<dbReference type="Gene3D" id="2.60.20.10">
    <property type="entry name" value="Crystallins"/>
    <property type="match status" value="2"/>
</dbReference>
<gene>
    <name evidence="5" type="primary">tps</name>
    <name evidence="5" type="ORF">ERS008476_02183</name>
</gene>
<organism evidence="5 6">
    <name type="scientific">Yersinia intermedia</name>
    <dbReference type="NCBI Taxonomy" id="631"/>
    <lineage>
        <taxon>Bacteria</taxon>
        <taxon>Pseudomonadati</taxon>
        <taxon>Pseudomonadota</taxon>
        <taxon>Gammaproteobacteria</taxon>
        <taxon>Enterobacterales</taxon>
        <taxon>Yersiniaceae</taxon>
        <taxon>Yersinia</taxon>
    </lineage>
</organism>
<comment type="similarity">
    <text evidence="1">Belongs to the beta/gamma-crystallin family.</text>
</comment>
<evidence type="ECO:0000259" key="4">
    <source>
        <dbReference type="PROSITE" id="PS50915"/>
    </source>
</evidence>
<dbReference type="SUPFAM" id="SSF49695">
    <property type="entry name" value="gamma-Crystallin-like"/>
    <property type="match status" value="2"/>
</dbReference>
<evidence type="ECO:0000313" key="5">
    <source>
        <dbReference type="EMBL" id="CRY55201.1"/>
    </source>
</evidence>
<feature type="domain" description="Beta/gamma crystallin 'Greek key'" evidence="4">
    <location>
        <begin position="69"/>
        <end position="112"/>
    </location>
</feature>
<dbReference type="InterPro" id="IPR001064">
    <property type="entry name" value="Beta/gamma_crystallin"/>
</dbReference>
<feature type="signal peptide" evidence="3">
    <location>
        <begin position="1"/>
        <end position="23"/>
    </location>
</feature>
<dbReference type="AlphaFoldDB" id="A0A0H5MDQ6"/>
<dbReference type="InterPro" id="IPR011024">
    <property type="entry name" value="G_crystallin-like"/>
</dbReference>
<dbReference type="EMBL" id="CWJI01000004">
    <property type="protein sequence ID" value="CRY55201.1"/>
    <property type="molecule type" value="Genomic_DNA"/>
</dbReference>
<proteinExistence type="inferred from homology"/>
<dbReference type="PROSITE" id="PS50915">
    <property type="entry name" value="CRYSTALLIN_BETA_GAMMA"/>
    <property type="match status" value="1"/>
</dbReference>
<dbReference type="InterPro" id="IPR015185">
    <property type="entry name" value="Exotox-A_bind"/>
</dbReference>
<name>A0A0H5MDQ6_YERIN</name>
<keyword evidence="2" id="KW-0677">Repeat</keyword>
<evidence type="ECO:0000256" key="3">
    <source>
        <dbReference type="SAM" id="SignalP"/>
    </source>
</evidence>
<evidence type="ECO:0000313" key="6">
    <source>
        <dbReference type="Proteomes" id="UP000043316"/>
    </source>
</evidence>
<dbReference type="SMART" id="SM00247">
    <property type="entry name" value="XTALbg"/>
    <property type="match status" value="2"/>
</dbReference>
<reference evidence="6" key="1">
    <citation type="submission" date="2015-03" db="EMBL/GenBank/DDBJ databases">
        <authorList>
            <consortium name="Pathogen Informatics"/>
        </authorList>
    </citation>
    <scope>NUCLEOTIDE SEQUENCE [LARGE SCALE GENOMIC DNA]</scope>
    <source>
        <strain evidence="6">R148</strain>
    </source>
</reference>
<dbReference type="RefSeq" id="WP_053009568.1">
    <property type="nucleotide sequence ID" value="NZ_CWJI01000004.1"/>
</dbReference>